<protein>
    <submittedName>
        <fullName evidence="1">Uncharacterized protein</fullName>
    </submittedName>
</protein>
<dbReference type="AlphaFoldDB" id="A0A429G9T2"/>
<reference evidence="1 2" key="1">
    <citation type="submission" date="2018-10" db="EMBL/GenBank/DDBJ databases">
        <title>Co-occurring genomic capacity for anaerobic methane metabolism and dissimilatory sulfite reduction discovered in the Korarchaeota.</title>
        <authorList>
            <person name="Mckay L.J."/>
            <person name="Dlakic M."/>
            <person name="Fields M.W."/>
            <person name="Delmont T.O."/>
            <person name="Eren A.M."/>
            <person name="Jay Z.J."/>
            <person name="Klingelsmith K.B."/>
            <person name="Rusch D.B."/>
            <person name="Inskeep W.P."/>
        </authorList>
    </citation>
    <scope>NUCLEOTIDE SEQUENCE [LARGE SCALE GENOMIC DNA]</scope>
    <source>
        <strain evidence="1 2">WS</strain>
    </source>
</reference>
<evidence type="ECO:0000313" key="2">
    <source>
        <dbReference type="Proteomes" id="UP000278149"/>
    </source>
</evidence>
<evidence type="ECO:0000313" key="1">
    <source>
        <dbReference type="EMBL" id="RSN70546.1"/>
    </source>
</evidence>
<gene>
    <name evidence="1" type="ORF">D9Q81_00625</name>
</gene>
<dbReference type="Proteomes" id="UP000278149">
    <property type="component" value="Unassembled WGS sequence"/>
</dbReference>
<organism evidence="1 2">
    <name type="scientific">Candidatus Korarchaeum cryptofilum</name>
    <dbReference type="NCBI Taxonomy" id="498846"/>
    <lineage>
        <taxon>Archaea</taxon>
        <taxon>Thermoproteota</taxon>
        <taxon>Candidatus Korarchaeia</taxon>
        <taxon>Candidatus Korarchaeales</taxon>
        <taxon>Candidatus Korarchaeaceae</taxon>
        <taxon>Candidatus Korarchaeum</taxon>
    </lineage>
</organism>
<comment type="caution">
    <text evidence="1">The sequence shown here is derived from an EMBL/GenBank/DDBJ whole genome shotgun (WGS) entry which is preliminary data.</text>
</comment>
<proteinExistence type="predicted"/>
<accession>A0A429G9T2</accession>
<sequence>MEKVRGKLNLNNLFRRHLLQKLLWLSADMNNNLNIEYHLNDNSHYCNSNTWKSQYHNTSSNNHYLKNIQFRLELRRLE</sequence>
<name>A0A429G9T2_9CREN</name>
<dbReference type="EMBL" id="RCOR01000006">
    <property type="protein sequence ID" value="RSN70546.1"/>
    <property type="molecule type" value="Genomic_DNA"/>
</dbReference>